<dbReference type="EMBL" id="JBHSGI010000024">
    <property type="protein sequence ID" value="MFC4670324.1"/>
    <property type="molecule type" value="Genomic_DNA"/>
</dbReference>
<keyword evidence="2" id="KW-1185">Reference proteome</keyword>
<evidence type="ECO:0000313" key="1">
    <source>
        <dbReference type="EMBL" id="MFC4670324.1"/>
    </source>
</evidence>
<organism evidence="1 2">
    <name type="scientific">Seohaeicola nanhaiensis</name>
    <dbReference type="NCBI Taxonomy" id="1387282"/>
    <lineage>
        <taxon>Bacteria</taxon>
        <taxon>Pseudomonadati</taxon>
        <taxon>Pseudomonadota</taxon>
        <taxon>Alphaproteobacteria</taxon>
        <taxon>Rhodobacterales</taxon>
        <taxon>Roseobacteraceae</taxon>
        <taxon>Seohaeicola</taxon>
    </lineage>
</organism>
<evidence type="ECO:0000313" key="2">
    <source>
        <dbReference type="Proteomes" id="UP001595973"/>
    </source>
</evidence>
<name>A0ABV9KJP5_9RHOB</name>
<sequence length="113" mass="12766">MTLKYPEDPAPVTAELLGSVHASIRRVRQDAEQWCAELREREGENLTQANRTLSEVERLIRVCQKVESSLVEQLERQTGGAGDRQALDLDSARSEIGCRLDRLRSSRDETDIS</sequence>
<protein>
    <submittedName>
        <fullName evidence="1">Uncharacterized protein</fullName>
    </submittedName>
</protein>
<reference evidence="2" key="1">
    <citation type="journal article" date="2019" name="Int. J. Syst. Evol. Microbiol.">
        <title>The Global Catalogue of Microorganisms (GCM) 10K type strain sequencing project: providing services to taxonomists for standard genome sequencing and annotation.</title>
        <authorList>
            <consortium name="The Broad Institute Genomics Platform"/>
            <consortium name="The Broad Institute Genome Sequencing Center for Infectious Disease"/>
            <person name="Wu L."/>
            <person name="Ma J."/>
        </authorList>
    </citation>
    <scope>NUCLEOTIDE SEQUENCE [LARGE SCALE GENOMIC DNA]</scope>
    <source>
        <strain evidence="2">CGMCC 4.7283</strain>
    </source>
</reference>
<gene>
    <name evidence="1" type="ORF">ACFO5X_17300</name>
</gene>
<proteinExistence type="predicted"/>
<dbReference type="Proteomes" id="UP001595973">
    <property type="component" value="Unassembled WGS sequence"/>
</dbReference>
<accession>A0ABV9KJP5</accession>
<comment type="caution">
    <text evidence="1">The sequence shown here is derived from an EMBL/GenBank/DDBJ whole genome shotgun (WGS) entry which is preliminary data.</text>
</comment>
<dbReference type="RefSeq" id="WP_380719202.1">
    <property type="nucleotide sequence ID" value="NZ_JBHSGI010000024.1"/>
</dbReference>